<dbReference type="Gene3D" id="3.10.450.530">
    <property type="entry name" value="Ribonuclease toxin, BrnT, of type II toxin-antitoxin system"/>
    <property type="match status" value="1"/>
</dbReference>
<dbReference type="Proteomes" id="UP000494329">
    <property type="component" value="Unassembled WGS sequence"/>
</dbReference>
<sequence length="99" mass="11513">MHMHVTCDPLKNESNLAKHGVDLSSAAYLDWSEVMAHVDTRRDYREVREIGFGVIDERLFCVVFTQRGDTMHIISLRKANHREVRDYVEQTQNRHADSG</sequence>
<dbReference type="InterPro" id="IPR038573">
    <property type="entry name" value="BrnT_sf"/>
</dbReference>
<name>A0A6J5D312_9BURK</name>
<gene>
    <name evidence="1" type="ORF">LMG29739_00578</name>
</gene>
<evidence type="ECO:0008006" key="3">
    <source>
        <dbReference type="Google" id="ProtNLM"/>
    </source>
</evidence>
<reference evidence="1 2" key="1">
    <citation type="submission" date="2020-04" db="EMBL/GenBank/DDBJ databases">
        <authorList>
            <person name="De Canck E."/>
        </authorList>
    </citation>
    <scope>NUCLEOTIDE SEQUENCE [LARGE SCALE GENOMIC DNA]</scope>
    <source>
        <strain evidence="1 2">LMG 29739</strain>
    </source>
</reference>
<dbReference type="Pfam" id="PF04365">
    <property type="entry name" value="BrnT_toxin"/>
    <property type="match status" value="1"/>
</dbReference>
<dbReference type="InterPro" id="IPR007460">
    <property type="entry name" value="BrnT_toxin"/>
</dbReference>
<evidence type="ECO:0000313" key="2">
    <source>
        <dbReference type="Proteomes" id="UP000494329"/>
    </source>
</evidence>
<keyword evidence="2" id="KW-1185">Reference proteome</keyword>
<accession>A0A6J5D312</accession>
<organism evidence="1 2">
    <name type="scientific">Paraburkholderia solisilvae</name>
    <dbReference type="NCBI Taxonomy" id="624376"/>
    <lineage>
        <taxon>Bacteria</taxon>
        <taxon>Pseudomonadati</taxon>
        <taxon>Pseudomonadota</taxon>
        <taxon>Betaproteobacteria</taxon>
        <taxon>Burkholderiales</taxon>
        <taxon>Burkholderiaceae</taxon>
        <taxon>Paraburkholderia</taxon>
    </lineage>
</organism>
<proteinExistence type="predicted"/>
<evidence type="ECO:0000313" key="1">
    <source>
        <dbReference type="EMBL" id="CAB3748730.1"/>
    </source>
</evidence>
<dbReference type="EMBL" id="CADIKF010000003">
    <property type="protein sequence ID" value="CAB3748730.1"/>
    <property type="molecule type" value="Genomic_DNA"/>
</dbReference>
<protein>
    <recommendedName>
        <fullName evidence="3">BrnT family toxin</fullName>
    </recommendedName>
</protein>
<dbReference type="AlphaFoldDB" id="A0A6J5D312"/>